<feature type="repeat" description="ANK" evidence="3">
    <location>
        <begin position="336"/>
        <end position="368"/>
    </location>
</feature>
<feature type="repeat" description="ANK" evidence="3">
    <location>
        <begin position="644"/>
        <end position="676"/>
    </location>
</feature>
<dbReference type="InterPro" id="IPR002110">
    <property type="entry name" value="Ankyrin_rpt"/>
</dbReference>
<feature type="compositionally biased region" description="Acidic residues" evidence="4">
    <location>
        <begin position="116"/>
        <end position="130"/>
    </location>
</feature>
<feature type="repeat" description="ANK" evidence="3">
    <location>
        <begin position="237"/>
        <end position="269"/>
    </location>
</feature>
<dbReference type="GO" id="GO:0004842">
    <property type="term" value="F:ubiquitin-protein transferase activity"/>
    <property type="evidence" value="ECO:0007669"/>
    <property type="project" value="TreeGrafter"/>
</dbReference>
<feature type="compositionally biased region" description="Basic and acidic residues" evidence="4">
    <location>
        <begin position="764"/>
        <end position="784"/>
    </location>
</feature>
<dbReference type="Pfam" id="PF00023">
    <property type="entry name" value="Ank"/>
    <property type="match status" value="1"/>
</dbReference>
<dbReference type="InterPro" id="IPR036770">
    <property type="entry name" value="Ankyrin_rpt-contain_sf"/>
</dbReference>
<dbReference type="Gene3D" id="1.25.40.20">
    <property type="entry name" value="Ankyrin repeat-containing domain"/>
    <property type="match status" value="4"/>
</dbReference>
<dbReference type="Pfam" id="PF24513">
    <property type="entry name" value="DUF7593"/>
    <property type="match status" value="1"/>
</dbReference>
<accession>A0A077WGM2</accession>
<evidence type="ECO:0000256" key="3">
    <source>
        <dbReference type="PROSITE-ProRule" id="PRU00023"/>
    </source>
</evidence>
<feature type="repeat" description="ANK" evidence="3">
    <location>
        <begin position="677"/>
        <end position="709"/>
    </location>
</feature>
<dbReference type="AlphaFoldDB" id="A0A077WGM2"/>
<feature type="domain" description="DUF7593" evidence="5">
    <location>
        <begin position="846"/>
        <end position="935"/>
    </location>
</feature>
<feature type="compositionally biased region" description="Low complexity" evidence="4">
    <location>
        <begin position="550"/>
        <end position="559"/>
    </location>
</feature>
<gene>
    <name evidence="6" type="ORF">LRAMOSA08867</name>
</gene>
<dbReference type="PANTHER" id="PTHR24171:SF8">
    <property type="entry name" value="BRCA1-ASSOCIATED RING DOMAIN PROTEIN 1"/>
    <property type="match status" value="1"/>
</dbReference>
<feature type="compositionally biased region" description="Basic and acidic residues" evidence="4">
    <location>
        <begin position="741"/>
        <end position="757"/>
    </location>
</feature>
<dbReference type="Pfam" id="PF12796">
    <property type="entry name" value="Ank_2"/>
    <property type="match status" value="4"/>
</dbReference>
<reference evidence="6" key="1">
    <citation type="journal article" date="2014" name="Genome Announc.">
        <title>De novo whole-genome sequence and genome annotation of Lichtheimia ramosa.</title>
        <authorList>
            <person name="Linde J."/>
            <person name="Schwartze V."/>
            <person name="Binder U."/>
            <person name="Lass-Florl C."/>
            <person name="Voigt K."/>
            <person name="Horn F."/>
        </authorList>
    </citation>
    <scope>NUCLEOTIDE SEQUENCE</scope>
    <source>
        <strain evidence="6">JMRC FSU:6197</strain>
    </source>
</reference>
<keyword evidence="2 3" id="KW-0040">ANK repeat</keyword>
<keyword evidence="1" id="KW-0677">Repeat</keyword>
<dbReference type="PANTHER" id="PTHR24171">
    <property type="entry name" value="ANKYRIN REPEAT DOMAIN-CONTAINING PROTEIN 39-RELATED"/>
    <property type="match status" value="1"/>
</dbReference>
<dbReference type="PROSITE" id="PS50297">
    <property type="entry name" value="ANK_REP_REGION"/>
    <property type="match status" value="9"/>
</dbReference>
<feature type="region of interest" description="Disordered" evidence="4">
    <location>
        <begin position="704"/>
        <end position="830"/>
    </location>
</feature>
<feature type="compositionally biased region" description="Acidic residues" evidence="4">
    <location>
        <begin position="51"/>
        <end position="74"/>
    </location>
</feature>
<dbReference type="OrthoDB" id="194358at2759"/>
<evidence type="ECO:0000256" key="1">
    <source>
        <dbReference type="ARBA" id="ARBA00022737"/>
    </source>
</evidence>
<feature type="region of interest" description="Disordered" evidence="4">
    <location>
        <begin position="475"/>
        <end position="598"/>
    </location>
</feature>
<evidence type="ECO:0000256" key="2">
    <source>
        <dbReference type="ARBA" id="ARBA00023043"/>
    </source>
</evidence>
<dbReference type="SUPFAM" id="SSF48403">
    <property type="entry name" value="Ankyrin repeat"/>
    <property type="match status" value="2"/>
</dbReference>
<feature type="compositionally biased region" description="Polar residues" evidence="4">
    <location>
        <begin position="16"/>
        <end position="25"/>
    </location>
</feature>
<organism evidence="6">
    <name type="scientific">Lichtheimia ramosa</name>
    <dbReference type="NCBI Taxonomy" id="688394"/>
    <lineage>
        <taxon>Eukaryota</taxon>
        <taxon>Fungi</taxon>
        <taxon>Fungi incertae sedis</taxon>
        <taxon>Mucoromycota</taxon>
        <taxon>Mucoromycotina</taxon>
        <taxon>Mucoromycetes</taxon>
        <taxon>Mucorales</taxon>
        <taxon>Lichtheimiaceae</taxon>
        <taxon>Lichtheimia</taxon>
    </lineage>
</organism>
<dbReference type="PROSITE" id="PS50088">
    <property type="entry name" value="ANK_REPEAT"/>
    <property type="match status" value="9"/>
</dbReference>
<dbReference type="GO" id="GO:0085020">
    <property type="term" value="P:protein K6-linked ubiquitination"/>
    <property type="evidence" value="ECO:0007669"/>
    <property type="project" value="TreeGrafter"/>
</dbReference>
<evidence type="ECO:0000313" key="6">
    <source>
        <dbReference type="EMBL" id="CDS06339.1"/>
    </source>
</evidence>
<feature type="repeat" description="ANK" evidence="3">
    <location>
        <begin position="270"/>
        <end position="302"/>
    </location>
</feature>
<dbReference type="EMBL" id="LK023319">
    <property type="protein sequence ID" value="CDS06339.1"/>
    <property type="molecule type" value="Genomic_DNA"/>
</dbReference>
<feature type="compositionally biased region" description="Basic residues" evidence="4">
    <location>
        <begin position="81"/>
        <end position="95"/>
    </location>
</feature>
<feature type="compositionally biased region" description="Basic residues" evidence="4">
    <location>
        <begin position="134"/>
        <end position="152"/>
    </location>
</feature>
<feature type="compositionally biased region" description="Pro residues" evidence="4">
    <location>
        <begin position="812"/>
        <end position="821"/>
    </location>
</feature>
<sequence length="1026" mass="114977">MAQIPPSPIHKPLSSIDASSSLTTHSSKDRSYHNTSSNQLQQHVNANNTDSDAETEVAEDDIIRNEDEEEDEEDRYWHEFQRRHRNKNATSKRHQSVASSASSTSSTNSNAAVSEASDEDETAKSDDEDEIRMGRKRKHHRLTSSTRGRRKASTTEHTPEKRRRGRPRKDSSSTTQDDDDKTTVTRKKPRGRTACQDPNKPDKAGRTKLFVFTGAGNLEKVKELVSRGANVNFRDNAGWTPLHEASLKGQHDTAQYLVSCGANVNARGFNDDTPLHDASSNGFPACVQLLVDAGADVFALNSDKETPLDVCEDDACRVILENKMKQLNRLVAKDDNGRTILHRACASGQYDEVAILLKQGANANAQDNELWTPLHEAAHHGHLEIAKLLVQHGADYNYFGNKGYTALHHASAGGHKDLVQYLLDTGADVDLCNHAGENAYQVATAAEPRRILAARIDELRKQRTASDAIDEITFISHTKQRRHRPESNTATNSRPLSREERKIQAIMRTFASIEQNKRPRRSRNRHDEMDDDDEAIVQKEDGRRRRRIHTTNSSNTTTTTRRRQNSISAEVEASSREPSLDPDSTTTEKMTRSVAKKVDASKLDPYKKDTSGRTHLHKWAIKGDLTVVSTLLKSGANPNESDNAGWTPLHEAALRGRDQVVLLLLENGADPNSKGADQDTALHDAVENGHANVIEHLLKFGANPRAKNSKGLTPLDIASENNDPHIESVLRRTVVKSGKRKATDEANDDDSRKRIKDEEESPREEDAKVPATEKAKAHARELSGRHLPKKTLHPLQQPQQHLSGGDLSPDGPHTPIPTPPPEHWHTKVKEEKDYSSLSSLLLAPSRDRAPTLMEAQRYLPLYTVQLFEETARKLCFFVVDFQISMLLGLSTQSFWQRYPHLCQRPVTDKEKERLWSPFASMLCQGNISKQTEKQRFNDTDMHFVLLEQVVSVIKQDYDHLSQSLITITLDIGYKDENSEHHPSTPIQPQQSTPHCLLNNNHVAMLPKRPGCGLPPKVSLKLQKFKK</sequence>
<feature type="repeat" description="ANK" evidence="3">
    <location>
        <begin position="611"/>
        <end position="643"/>
    </location>
</feature>
<feature type="repeat" description="ANK" evidence="3">
    <location>
        <begin position="204"/>
        <end position="236"/>
    </location>
</feature>
<protein>
    <recommendedName>
        <fullName evidence="5">DUF7593 domain-containing protein</fullName>
    </recommendedName>
</protein>
<name>A0A077WGM2_9FUNG</name>
<feature type="compositionally biased region" description="Polar residues" evidence="4">
    <location>
        <begin position="33"/>
        <end position="50"/>
    </location>
</feature>
<dbReference type="InterPro" id="IPR056015">
    <property type="entry name" value="DUF7593"/>
</dbReference>
<proteinExistence type="predicted"/>
<feature type="compositionally biased region" description="Low complexity" evidence="4">
    <location>
        <begin position="96"/>
        <end position="115"/>
    </location>
</feature>
<evidence type="ECO:0000259" key="5">
    <source>
        <dbReference type="Pfam" id="PF24513"/>
    </source>
</evidence>
<feature type="repeat" description="ANK" evidence="3">
    <location>
        <begin position="369"/>
        <end position="401"/>
    </location>
</feature>
<dbReference type="SMART" id="SM00248">
    <property type="entry name" value="ANK"/>
    <property type="match status" value="10"/>
</dbReference>
<dbReference type="PRINTS" id="PR01415">
    <property type="entry name" value="ANKYRIN"/>
</dbReference>
<feature type="compositionally biased region" description="Low complexity" evidence="4">
    <location>
        <begin position="793"/>
        <end position="802"/>
    </location>
</feature>
<feature type="region of interest" description="Disordered" evidence="4">
    <location>
        <begin position="1"/>
        <end position="207"/>
    </location>
</feature>
<feature type="repeat" description="ANK" evidence="3">
    <location>
        <begin position="402"/>
        <end position="434"/>
    </location>
</feature>
<evidence type="ECO:0000256" key="4">
    <source>
        <dbReference type="SAM" id="MobiDB-lite"/>
    </source>
</evidence>